<dbReference type="GO" id="GO:0000813">
    <property type="term" value="C:ESCRT I complex"/>
    <property type="evidence" value="ECO:0007669"/>
    <property type="project" value="TreeGrafter"/>
</dbReference>
<feature type="non-terminal residue" evidence="9">
    <location>
        <position position="1"/>
    </location>
</feature>
<feature type="domain" description="VPS37 C-terminal" evidence="8">
    <location>
        <begin position="164"/>
        <end position="253"/>
    </location>
</feature>
<keyword evidence="5 6" id="KW-0653">Protein transport</keyword>
<comment type="similarity">
    <text evidence="2">Belongs to the VPS37 family.</text>
</comment>
<evidence type="ECO:0000256" key="3">
    <source>
        <dbReference type="ARBA" id="ARBA00022448"/>
    </source>
</evidence>
<evidence type="ECO:0000256" key="4">
    <source>
        <dbReference type="ARBA" id="ARBA00022753"/>
    </source>
</evidence>
<dbReference type="PANTHER" id="PTHR13678:SF2">
    <property type="entry name" value="VACUOLAR PROTEIN SORTING-ASSOCIATED PROTEIN 37A"/>
    <property type="match status" value="1"/>
</dbReference>
<dbReference type="InterPro" id="IPR009851">
    <property type="entry name" value="Mod_r"/>
</dbReference>
<protein>
    <recommendedName>
        <fullName evidence="8">VPS37 C-terminal domain-containing protein</fullName>
    </recommendedName>
</protein>
<dbReference type="GO" id="GO:0006623">
    <property type="term" value="P:protein targeting to vacuole"/>
    <property type="evidence" value="ECO:0007669"/>
    <property type="project" value="TreeGrafter"/>
</dbReference>
<dbReference type="Proteomes" id="UP001187471">
    <property type="component" value="Unassembled WGS sequence"/>
</dbReference>
<dbReference type="PROSITE" id="PS51314">
    <property type="entry name" value="VPS37_C"/>
    <property type="match status" value="1"/>
</dbReference>
<dbReference type="PANTHER" id="PTHR13678">
    <property type="entry name" value="VACUOLAR PROTEIN SORTING-ASSOCIATED PROTEIN 37"/>
    <property type="match status" value="1"/>
</dbReference>
<dbReference type="AlphaFoldDB" id="A0AA88UIZ8"/>
<feature type="region of interest" description="Disordered" evidence="7">
    <location>
        <begin position="20"/>
        <end position="40"/>
    </location>
</feature>
<dbReference type="EMBL" id="JAVXUO010001305">
    <property type="protein sequence ID" value="KAK2983743.1"/>
    <property type="molecule type" value="Genomic_DNA"/>
</dbReference>
<evidence type="ECO:0000259" key="8">
    <source>
        <dbReference type="PROSITE" id="PS51314"/>
    </source>
</evidence>
<dbReference type="SUPFAM" id="SSF140111">
    <property type="entry name" value="Endosomal sorting complex assembly domain"/>
    <property type="match status" value="1"/>
</dbReference>
<organism evidence="9 10">
    <name type="scientific">Escallonia rubra</name>
    <dbReference type="NCBI Taxonomy" id="112253"/>
    <lineage>
        <taxon>Eukaryota</taxon>
        <taxon>Viridiplantae</taxon>
        <taxon>Streptophyta</taxon>
        <taxon>Embryophyta</taxon>
        <taxon>Tracheophyta</taxon>
        <taxon>Spermatophyta</taxon>
        <taxon>Magnoliopsida</taxon>
        <taxon>eudicotyledons</taxon>
        <taxon>Gunneridae</taxon>
        <taxon>Pentapetalae</taxon>
        <taxon>asterids</taxon>
        <taxon>campanulids</taxon>
        <taxon>Escalloniales</taxon>
        <taxon>Escalloniaceae</taxon>
        <taxon>Escallonia</taxon>
    </lineage>
</organism>
<dbReference type="GO" id="GO:0043162">
    <property type="term" value="P:ubiquitin-dependent protein catabolic process via the multivesicular body sorting pathway"/>
    <property type="evidence" value="ECO:0007669"/>
    <property type="project" value="TreeGrafter"/>
</dbReference>
<keyword evidence="3 6" id="KW-0813">Transport</keyword>
<comment type="caution">
    <text evidence="9">The sequence shown here is derived from an EMBL/GenBank/DDBJ whole genome shotgun (WGS) entry which is preliminary data.</text>
</comment>
<sequence length="253" mass="28524">ISATFTGRFCRLVASPIAHLGGSPSSSRPSTPSISSSSSFMLRPGDQPYSLSNVSPAEAADIVVYLKDKSVDELRKLLCDKDAYHRFLLSLDLVKTQNSTKEYVMMWKKKVKDELLYETLQLASSLTILREIMQVISVHRGKLGKRTLFSECKIIRTTELAAAREKVNELERQKQDILKLYSPASLLHRLKVGMNKTEEESETLHKQLLGGEIDVVEFVQNYKTLRNTYHKRALTQLASKTSLTGLQAPHNRT</sequence>
<dbReference type="InterPro" id="IPR029012">
    <property type="entry name" value="Helix_hairpin_bin_sf"/>
</dbReference>
<evidence type="ECO:0000256" key="7">
    <source>
        <dbReference type="SAM" id="MobiDB-lite"/>
    </source>
</evidence>
<name>A0AA88UIZ8_9ASTE</name>
<proteinExistence type="inferred from homology"/>
<evidence type="ECO:0000313" key="9">
    <source>
        <dbReference type="EMBL" id="KAK2983743.1"/>
    </source>
</evidence>
<comment type="subcellular location">
    <subcellularLocation>
        <location evidence="1">Endosome</location>
    </subcellularLocation>
</comment>
<accession>A0AA88UIZ8</accession>
<evidence type="ECO:0000256" key="1">
    <source>
        <dbReference type="ARBA" id="ARBA00004177"/>
    </source>
</evidence>
<dbReference type="GO" id="GO:0006612">
    <property type="term" value="P:protein targeting to membrane"/>
    <property type="evidence" value="ECO:0007669"/>
    <property type="project" value="TreeGrafter"/>
</dbReference>
<dbReference type="Gene3D" id="1.10.287.660">
    <property type="entry name" value="Helix hairpin bin"/>
    <property type="match status" value="1"/>
</dbReference>
<gene>
    <name evidence="9" type="ORF">RJ640_024096</name>
</gene>
<feature type="compositionally biased region" description="Low complexity" evidence="7">
    <location>
        <begin position="23"/>
        <end position="39"/>
    </location>
</feature>
<keyword evidence="4" id="KW-0967">Endosome</keyword>
<reference evidence="9" key="1">
    <citation type="submission" date="2022-12" db="EMBL/GenBank/DDBJ databases">
        <title>Draft genome assemblies for two species of Escallonia (Escalloniales).</title>
        <authorList>
            <person name="Chanderbali A."/>
            <person name="Dervinis C."/>
            <person name="Anghel I."/>
            <person name="Soltis D."/>
            <person name="Soltis P."/>
            <person name="Zapata F."/>
        </authorList>
    </citation>
    <scope>NUCLEOTIDE SEQUENCE</scope>
    <source>
        <strain evidence="9">UCBG92.1500</strain>
        <tissue evidence="9">Leaf</tissue>
    </source>
</reference>
<evidence type="ECO:0000313" key="10">
    <source>
        <dbReference type="Proteomes" id="UP001187471"/>
    </source>
</evidence>
<dbReference type="Pfam" id="PF07200">
    <property type="entry name" value="Mod_r"/>
    <property type="match status" value="1"/>
</dbReference>
<evidence type="ECO:0000256" key="2">
    <source>
        <dbReference type="ARBA" id="ARBA00007617"/>
    </source>
</evidence>
<dbReference type="InterPro" id="IPR037202">
    <property type="entry name" value="ESCRT_assembly_dom"/>
</dbReference>
<keyword evidence="10" id="KW-1185">Reference proteome</keyword>
<evidence type="ECO:0000256" key="6">
    <source>
        <dbReference type="PROSITE-ProRule" id="PRU00646"/>
    </source>
</evidence>
<evidence type="ECO:0000256" key="5">
    <source>
        <dbReference type="ARBA" id="ARBA00022927"/>
    </source>
</evidence>